<protein>
    <recommendedName>
        <fullName evidence="4">CBM-cenC domain-containing protein</fullName>
    </recommendedName>
</protein>
<name>A0A1V2UEU0_ENTMU</name>
<dbReference type="RefSeq" id="WP_077151810.1">
    <property type="nucleotide sequence ID" value="NZ_CABMMO010000012.1"/>
</dbReference>
<evidence type="ECO:0008006" key="4">
    <source>
        <dbReference type="Google" id="ProtNLM"/>
    </source>
</evidence>
<dbReference type="Proteomes" id="UP000189299">
    <property type="component" value="Unassembled WGS sequence"/>
</dbReference>
<sequence>MNTKRIITFACSALMFGSLGLGITATSAADTIPVSETEPQVKGWEPALVDPTFNDLSNWNGAQALGQKVEKQGSIIRVTAINSQISLGQKGSMIADHDYKYTIVYQLNPSKTPVAVHLGQYMLAGDIYGFDGIPGAYVELIADGNWHELTGEFNFDEPDELGIVKNKGILVLGTNEIKLAQVSMSVKLP</sequence>
<feature type="chain" id="PRO_5013025133" description="CBM-cenC domain-containing protein" evidence="1">
    <location>
        <begin position="29"/>
        <end position="189"/>
    </location>
</feature>
<dbReference type="EMBL" id="MSTR01000012">
    <property type="protein sequence ID" value="ONN41817.1"/>
    <property type="molecule type" value="Genomic_DNA"/>
</dbReference>
<evidence type="ECO:0000256" key="1">
    <source>
        <dbReference type="SAM" id="SignalP"/>
    </source>
</evidence>
<proteinExistence type="predicted"/>
<gene>
    <name evidence="2" type="ORF">BTN92_11690</name>
</gene>
<dbReference type="AlphaFoldDB" id="A0A1V2UEU0"/>
<evidence type="ECO:0000313" key="2">
    <source>
        <dbReference type="EMBL" id="ONN41817.1"/>
    </source>
</evidence>
<feature type="signal peptide" evidence="1">
    <location>
        <begin position="1"/>
        <end position="28"/>
    </location>
</feature>
<organism evidence="2 3">
    <name type="scientific">Enterococcus mundtii</name>
    <dbReference type="NCBI Taxonomy" id="53346"/>
    <lineage>
        <taxon>Bacteria</taxon>
        <taxon>Bacillati</taxon>
        <taxon>Bacillota</taxon>
        <taxon>Bacilli</taxon>
        <taxon>Lactobacillales</taxon>
        <taxon>Enterococcaceae</taxon>
        <taxon>Enterococcus</taxon>
    </lineage>
</organism>
<keyword evidence="1" id="KW-0732">Signal</keyword>
<reference evidence="2 3" key="1">
    <citation type="submission" date="2016-12" db="EMBL/GenBank/DDBJ databases">
        <authorList>
            <person name="Song W.-J."/>
            <person name="Kurnit D.M."/>
        </authorList>
    </citation>
    <scope>NUCLEOTIDE SEQUENCE [LARGE SCALE GENOMIC DNA]</scope>
    <source>
        <strain evidence="2 3">CGB1038-1_S1</strain>
    </source>
</reference>
<comment type="caution">
    <text evidence="2">The sequence shown here is derived from an EMBL/GenBank/DDBJ whole genome shotgun (WGS) entry which is preliminary data.</text>
</comment>
<accession>A0A1V2UEU0</accession>
<evidence type="ECO:0000313" key="3">
    <source>
        <dbReference type="Proteomes" id="UP000189299"/>
    </source>
</evidence>